<evidence type="ECO:0000256" key="3">
    <source>
        <dbReference type="ARBA" id="ARBA00022573"/>
    </source>
</evidence>
<dbReference type="FunFam" id="3.40.1010.10:FF:000006">
    <property type="entry name" value="Siroheme synthase, putative"/>
    <property type="match status" value="1"/>
</dbReference>
<dbReference type="GO" id="GO:0004851">
    <property type="term" value="F:uroporphyrin-III C-methyltransferase activity"/>
    <property type="evidence" value="ECO:0007669"/>
    <property type="project" value="InterPro"/>
</dbReference>
<evidence type="ECO:0000259" key="15">
    <source>
        <dbReference type="Pfam" id="PF14824"/>
    </source>
</evidence>
<dbReference type="GO" id="GO:0043115">
    <property type="term" value="F:precorrin-2 dehydrogenase activity"/>
    <property type="evidence" value="ECO:0007669"/>
    <property type="project" value="UniProtKB-EC"/>
</dbReference>
<dbReference type="STRING" id="133381.A0A2T9ZCA0"/>
<keyword evidence="3" id="KW-0169">Cobalamin biosynthesis</keyword>
<dbReference type="CDD" id="cd11642">
    <property type="entry name" value="SUMT"/>
    <property type="match status" value="1"/>
</dbReference>
<dbReference type="EMBL" id="MBFS01000573">
    <property type="protein sequence ID" value="PVV02182.1"/>
    <property type="molecule type" value="Genomic_DNA"/>
</dbReference>
<evidence type="ECO:0000259" key="14">
    <source>
        <dbReference type="Pfam" id="PF14823"/>
    </source>
</evidence>
<dbReference type="InterPro" id="IPR006366">
    <property type="entry name" value="CobA/CysG_C"/>
</dbReference>
<dbReference type="PANTHER" id="PTHR45790:SF6">
    <property type="entry name" value="UROPORPHYRINOGEN-III C-METHYLTRANSFERASE"/>
    <property type="match status" value="1"/>
</dbReference>
<dbReference type="OrthoDB" id="508204at2759"/>
<keyword evidence="6" id="KW-0949">S-adenosyl-L-methionine</keyword>
<dbReference type="InterPro" id="IPR000878">
    <property type="entry name" value="4pyrrol_Mease"/>
</dbReference>
<evidence type="ECO:0000256" key="2">
    <source>
        <dbReference type="ARBA" id="ARBA00012400"/>
    </source>
</evidence>
<evidence type="ECO:0000256" key="10">
    <source>
        <dbReference type="ARBA" id="ARBA00023244"/>
    </source>
</evidence>
<protein>
    <recommendedName>
        <fullName evidence="2">precorrin-2 dehydrogenase</fullName>
        <ecNumber evidence="2">1.3.1.76</ecNumber>
    </recommendedName>
</protein>
<dbReference type="NCBIfam" id="TIGR01470">
    <property type="entry name" value="cysG_Nterm"/>
    <property type="match status" value="1"/>
</dbReference>
<dbReference type="GO" id="GO:0032259">
    <property type="term" value="P:methylation"/>
    <property type="evidence" value="ECO:0007669"/>
    <property type="project" value="UniProtKB-KW"/>
</dbReference>
<dbReference type="PIRSF" id="PIRSF036555">
    <property type="entry name" value="SUMT_yeast"/>
    <property type="match status" value="1"/>
</dbReference>
<dbReference type="InterPro" id="IPR028162">
    <property type="entry name" value="Met8_C"/>
</dbReference>
<gene>
    <name evidence="16" type="ORF">BB560_003372</name>
</gene>
<name>A0A2T9ZCA0_9FUNG</name>
<evidence type="ECO:0000313" key="16">
    <source>
        <dbReference type="EMBL" id="PVV02182.1"/>
    </source>
</evidence>
<dbReference type="InterPro" id="IPR014777">
    <property type="entry name" value="4pyrrole_Mease_sub1"/>
</dbReference>
<dbReference type="InterPro" id="IPR012066">
    <property type="entry name" value="Met1_fungi"/>
</dbReference>
<evidence type="ECO:0000256" key="1">
    <source>
        <dbReference type="ARBA" id="ARBA00005010"/>
    </source>
</evidence>
<comment type="pathway">
    <text evidence="1">Porphyrin-containing compound metabolism; siroheme biosynthesis; sirohydrochlorin from precorrin-2: step 1/1.</text>
</comment>
<dbReference type="Proteomes" id="UP000245609">
    <property type="component" value="Unassembled WGS sequence"/>
</dbReference>
<proteinExistence type="predicted"/>
<evidence type="ECO:0000313" key="17">
    <source>
        <dbReference type="Proteomes" id="UP000245609"/>
    </source>
</evidence>
<dbReference type="Gene3D" id="3.30.950.10">
    <property type="entry name" value="Methyltransferase, Cobalt-precorrin-4 Transmethylase, Domain 2"/>
    <property type="match status" value="1"/>
</dbReference>
<dbReference type="InterPro" id="IPR035996">
    <property type="entry name" value="4pyrrol_Methylase_sf"/>
</dbReference>
<feature type="domain" description="Tetrapyrrole methylase" evidence="13">
    <location>
        <begin position="333"/>
        <end position="540"/>
    </location>
</feature>
<feature type="domain" description="Siroheme synthase central" evidence="15">
    <location>
        <begin position="130"/>
        <end position="156"/>
    </location>
</feature>
<keyword evidence="4" id="KW-0489">Methyltransferase</keyword>
<keyword evidence="8" id="KW-0520">NAD</keyword>
<keyword evidence="5" id="KW-0808">Transferase</keyword>
<keyword evidence="9" id="KW-0456">Lyase</keyword>
<dbReference type="Gene3D" id="3.40.1010.10">
    <property type="entry name" value="Cobalt-precorrin-4 Transmethylase, Domain 1"/>
    <property type="match status" value="1"/>
</dbReference>
<evidence type="ECO:0000256" key="8">
    <source>
        <dbReference type="ARBA" id="ARBA00023027"/>
    </source>
</evidence>
<dbReference type="Pfam" id="PF14824">
    <property type="entry name" value="Sirohm_synth_M"/>
    <property type="match status" value="1"/>
</dbReference>
<keyword evidence="10" id="KW-0627">Porphyrin biosynthesis</keyword>
<dbReference type="Gene3D" id="3.30.160.110">
    <property type="entry name" value="Siroheme synthase, domain 2"/>
    <property type="match status" value="1"/>
</dbReference>
<evidence type="ECO:0000259" key="13">
    <source>
        <dbReference type="Pfam" id="PF00590"/>
    </source>
</evidence>
<dbReference type="Pfam" id="PF14823">
    <property type="entry name" value="Sirohm_synth_C"/>
    <property type="match status" value="1"/>
</dbReference>
<dbReference type="PANTHER" id="PTHR45790">
    <property type="entry name" value="SIROHEME SYNTHASE-RELATED"/>
    <property type="match status" value="1"/>
</dbReference>
<dbReference type="AlphaFoldDB" id="A0A2T9ZCA0"/>
<dbReference type="InterPro" id="IPR006367">
    <property type="entry name" value="Sirohaem_synthase_N"/>
</dbReference>
<dbReference type="NCBIfam" id="TIGR01469">
    <property type="entry name" value="cobA_cysG_Cterm"/>
    <property type="match status" value="1"/>
</dbReference>
<dbReference type="GO" id="GO:0016829">
    <property type="term" value="F:lyase activity"/>
    <property type="evidence" value="ECO:0007669"/>
    <property type="project" value="UniProtKB-KW"/>
</dbReference>
<dbReference type="Pfam" id="PF13241">
    <property type="entry name" value="NAD_binding_7"/>
    <property type="match status" value="1"/>
</dbReference>
<evidence type="ECO:0000256" key="4">
    <source>
        <dbReference type="ARBA" id="ARBA00022603"/>
    </source>
</evidence>
<dbReference type="Gene3D" id="1.10.3280.10">
    <property type="entry name" value="Siroheme synthase, domain 3"/>
    <property type="match status" value="1"/>
</dbReference>
<reference evidence="16 17" key="1">
    <citation type="journal article" date="2018" name="MBio">
        <title>Comparative Genomics Reveals the Core Gene Toolbox for the Fungus-Insect Symbiosis.</title>
        <authorList>
            <person name="Wang Y."/>
            <person name="Stata M."/>
            <person name="Wang W."/>
            <person name="Stajich J.E."/>
            <person name="White M.M."/>
            <person name="Moncalvo J.M."/>
        </authorList>
    </citation>
    <scope>NUCLEOTIDE SEQUENCE [LARGE SCALE GENOMIC DNA]</scope>
    <source>
        <strain evidence="16 17">SC-DP-2</strain>
    </source>
</reference>
<evidence type="ECO:0000256" key="11">
    <source>
        <dbReference type="ARBA" id="ARBA00023268"/>
    </source>
</evidence>
<accession>A0A2T9ZCA0</accession>
<dbReference type="SUPFAM" id="SSF53790">
    <property type="entry name" value="Tetrapyrrole methylase"/>
    <property type="match status" value="1"/>
</dbReference>
<dbReference type="Pfam" id="PF00590">
    <property type="entry name" value="TP_methylase"/>
    <property type="match status" value="1"/>
</dbReference>
<comment type="caution">
    <text evidence="16">The sequence shown here is derived from an EMBL/GenBank/DDBJ whole genome shotgun (WGS) entry which is preliminary data.</text>
</comment>
<dbReference type="InterPro" id="IPR050161">
    <property type="entry name" value="Siro_Cobalamin_biosynth"/>
</dbReference>
<evidence type="ECO:0000256" key="12">
    <source>
        <dbReference type="ARBA" id="ARBA00047561"/>
    </source>
</evidence>
<dbReference type="InterPro" id="IPR028281">
    <property type="entry name" value="Sirohaem_synthase_central"/>
</dbReference>
<keyword evidence="7" id="KW-0560">Oxidoreductase</keyword>
<feature type="domain" description="Siroheme biosynthesis protein Met8 C-terminal" evidence="14">
    <location>
        <begin position="159"/>
        <end position="223"/>
    </location>
</feature>
<organism evidence="16 17">
    <name type="scientific">Smittium megazygosporum</name>
    <dbReference type="NCBI Taxonomy" id="133381"/>
    <lineage>
        <taxon>Eukaryota</taxon>
        <taxon>Fungi</taxon>
        <taxon>Fungi incertae sedis</taxon>
        <taxon>Zoopagomycota</taxon>
        <taxon>Kickxellomycotina</taxon>
        <taxon>Harpellomycetes</taxon>
        <taxon>Harpellales</taxon>
        <taxon>Legeriomycetaceae</taxon>
        <taxon>Smittium</taxon>
    </lineage>
</organism>
<dbReference type="SUPFAM" id="SSF75615">
    <property type="entry name" value="Siroheme synthase middle domains-like"/>
    <property type="match status" value="1"/>
</dbReference>
<evidence type="ECO:0000256" key="9">
    <source>
        <dbReference type="ARBA" id="ARBA00023239"/>
    </source>
</evidence>
<keyword evidence="17" id="KW-1185">Reference proteome</keyword>
<dbReference type="InterPro" id="IPR014776">
    <property type="entry name" value="4pyrrole_Mease_sub2"/>
</dbReference>
<dbReference type="UniPathway" id="UPA00262">
    <property type="reaction ID" value="UER00222"/>
</dbReference>
<evidence type="ECO:0000256" key="5">
    <source>
        <dbReference type="ARBA" id="ARBA00022679"/>
    </source>
</evidence>
<dbReference type="GO" id="GO:0000103">
    <property type="term" value="P:sulfate assimilation"/>
    <property type="evidence" value="ECO:0007669"/>
    <property type="project" value="InterPro"/>
</dbReference>
<sequence>MATKTYADPIGGGSFVIAYKSKGKRALVIGGGAVAAGRVFSALDSDMSVTLLSPKINDELQYRVDKGQIQWICDEFHEKYLEGVDIVLSTIDDTVVSREIVSLCRKLKIFVNAADINDLCDFWFMSMHRDGPVQIAVSTNSCAPRLASRIRKHIAQSLPEKLGDAVHNIGLLRQKIKLVDPEPSSSRKRMAWLTELCDYWPTKSLSRLNDEDIDTLLTSYIHQKNVKEIVLNNNNHNNINGSDLAIKNNADELSLNELKISSDTPLANPSTKIKENIKENQDNIANENLNATSKDDSANDKTSNQALDKINNSYTIDDNCISRGGVEPNKKGKIVLVGSGLGDPDLLTVQATRYLEQADLILADKLIPKQIFEIIKKGEIFIARKYPGMADSAQDELNRRGIEALNQGKTVVRLKQGDPFVFGRGGEEVLFYKQFGYDCIIVPGLSSALTAPGLNGIPVTHRGVADQVLILSGNNRFNELPNIPPYIRTRTLVFLMVIKKLEPVVGLLTSAGYPPNLDVAILSNAGCHNQRKITGTLETIVEINEKEQVELPALMVVGWSVTALQEKTE</sequence>
<evidence type="ECO:0000256" key="6">
    <source>
        <dbReference type="ARBA" id="ARBA00022691"/>
    </source>
</evidence>
<keyword evidence="11" id="KW-0511">Multifunctional enzyme</keyword>
<comment type="catalytic activity">
    <reaction evidence="12">
        <text>precorrin-2 + NAD(+) = sirohydrochlorin + NADH + 2 H(+)</text>
        <dbReference type="Rhea" id="RHEA:15613"/>
        <dbReference type="ChEBI" id="CHEBI:15378"/>
        <dbReference type="ChEBI" id="CHEBI:57540"/>
        <dbReference type="ChEBI" id="CHEBI:57945"/>
        <dbReference type="ChEBI" id="CHEBI:58351"/>
        <dbReference type="ChEBI" id="CHEBI:58827"/>
        <dbReference type="EC" id="1.3.1.76"/>
    </reaction>
</comment>
<dbReference type="EC" id="1.3.1.76" evidence="2"/>
<dbReference type="SUPFAM" id="SSF51735">
    <property type="entry name" value="NAD(P)-binding Rossmann-fold domains"/>
    <property type="match status" value="1"/>
</dbReference>
<dbReference type="Gene3D" id="3.40.50.720">
    <property type="entry name" value="NAD(P)-binding Rossmann-like Domain"/>
    <property type="match status" value="1"/>
</dbReference>
<dbReference type="InterPro" id="IPR036291">
    <property type="entry name" value="NAD(P)-bd_dom_sf"/>
</dbReference>
<dbReference type="GO" id="GO:0019354">
    <property type="term" value="P:siroheme biosynthetic process"/>
    <property type="evidence" value="ECO:0007669"/>
    <property type="project" value="UniProtKB-UniPathway"/>
</dbReference>
<evidence type="ECO:0000256" key="7">
    <source>
        <dbReference type="ARBA" id="ARBA00023002"/>
    </source>
</evidence>